<accession>A0A8X6LGZ5</accession>
<organism evidence="1 2">
    <name type="scientific">Trichonephila clavata</name>
    <name type="common">Joro spider</name>
    <name type="synonym">Nephila clavata</name>
    <dbReference type="NCBI Taxonomy" id="2740835"/>
    <lineage>
        <taxon>Eukaryota</taxon>
        <taxon>Metazoa</taxon>
        <taxon>Ecdysozoa</taxon>
        <taxon>Arthropoda</taxon>
        <taxon>Chelicerata</taxon>
        <taxon>Arachnida</taxon>
        <taxon>Araneae</taxon>
        <taxon>Araneomorphae</taxon>
        <taxon>Entelegynae</taxon>
        <taxon>Araneoidea</taxon>
        <taxon>Nephilidae</taxon>
        <taxon>Trichonephila</taxon>
    </lineage>
</organism>
<keyword evidence="2" id="KW-1185">Reference proteome</keyword>
<evidence type="ECO:0000313" key="2">
    <source>
        <dbReference type="Proteomes" id="UP000887116"/>
    </source>
</evidence>
<dbReference type="AlphaFoldDB" id="A0A8X6LGZ5"/>
<proteinExistence type="predicted"/>
<comment type="caution">
    <text evidence="1">The sequence shown here is derived from an EMBL/GenBank/DDBJ whole genome shotgun (WGS) entry which is preliminary data.</text>
</comment>
<sequence length="114" mass="13439">MIDLLPRLGVHYFHISRHTIHKSVDKLSKFFEPSVHSTQTKPTFHLQFTAKVYSFCPTVAMSRNTFLTDMEQVFCWREESKKEPAHMFHLGNALCVDYVWKLLRFLFSLQGFAL</sequence>
<reference evidence="1" key="1">
    <citation type="submission" date="2020-07" db="EMBL/GenBank/DDBJ databases">
        <title>Multicomponent nature underlies the extraordinary mechanical properties of spider dragline silk.</title>
        <authorList>
            <person name="Kono N."/>
            <person name="Nakamura H."/>
            <person name="Mori M."/>
            <person name="Yoshida Y."/>
            <person name="Ohtoshi R."/>
            <person name="Malay A.D."/>
            <person name="Moran D.A.P."/>
            <person name="Tomita M."/>
            <person name="Numata K."/>
            <person name="Arakawa K."/>
        </authorList>
    </citation>
    <scope>NUCLEOTIDE SEQUENCE</scope>
</reference>
<gene>
    <name evidence="1" type="ORF">TNCT_676401</name>
</gene>
<dbReference type="EMBL" id="BMAO01036106">
    <property type="protein sequence ID" value="GFR08047.1"/>
    <property type="molecule type" value="Genomic_DNA"/>
</dbReference>
<name>A0A8X6LGZ5_TRICU</name>
<dbReference type="Proteomes" id="UP000887116">
    <property type="component" value="Unassembled WGS sequence"/>
</dbReference>
<protein>
    <submittedName>
        <fullName evidence="1">Uncharacterized protein</fullName>
    </submittedName>
</protein>
<evidence type="ECO:0000313" key="1">
    <source>
        <dbReference type="EMBL" id="GFR08047.1"/>
    </source>
</evidence>